<name>H1Y7C2_9SPHI</name>
<dbReference type="Proteomes" id="UP000002774">
    <property type="component" value="Chromosome"/>
</dbReference>
<dbReference type="RefSeq" id="WP_008510018.1">
    <property type="nucleotide sequence ID" value="NZ_CM001403.1"/>
</dbReference>
<dbReference type="AlphaFoldDB" id="H1Y7C2"/>
<evidence type="ECO:0000313" key="1">
    <source>
        <dbReference type="EMBL" id="EHQ29009.1"/>
    </source>
</evidence>
<accession>H1Y7C2</accession>
<organism evidence="1 2">
    <name type="scientific">Mucilaginibacter paludis DSM 18603</name>
    <dbReference type="NCBI Taxonomy" id="714943"/>
    <lineage>
        <taxon>Bacteria</taxon>
        <taxon>Pseudomonadati</taxon>
        <taxon>Bacteroidota</taxon>
        <taxon>Sphingobacteriia</taxon>
        <taxon>Sphingobacteriales</taxon>
        <taxon>Sphingobacteriaceae</taxon>
        <taxon>Mucilaginibacter</taxon>
    </lineage>
</organism>
<dbReference type="EMBL" id="CM001403">
    <property type="protein sequence ID" value="EHQ29009.1"/>
    <property type="molecule type" value="Genomic_DNA"/>
</dbReference>
<dbReference type="HOGENOM" id="CLU_1852968_0_0_10"/>
<keyword evidence="2" id="KW-1185">Reference proteome</keyword>
<evidence type="ECO:0000313" key="2">
    <source>
        <dbReference type="Proteomes" id="UP000002774"/>
    </source>
</evidence>
<proteinExistence type="predicted"/>
<dbReference type="OrthoDB" id="9991284at2"/>
<gene>
    <name evidence="1" type="ORF">Mucpa_4925</name>
</gene>
<protein>
    <submittedName>
        <fullName evidence="1">Uncharacterized protein</fullName>
    </submittedName>
</protein>
<sequence length="138" mass="15798">MENQKKEQSVHMVDLFNRLLIKGLENKIIGLEETIDTYRGFNWADLKTKSDQLKTIQNMTKKLNSALEENRLLKLEVRNSKALANMAKVYMTGETNVTGMIQGLQSGKITEFLNTFQMSDDMKNKRSVRIPSLTDLGK</sequence>
<dbReference type="STRING" id="714943.Mucpa_4925"/>
<reference evidence="1" key="1">
    <citation type="submission" date="2011-09" db="EMBL/GenBank/DDBJ databases">
        <title>The permanent draft genome of Mucilaginibacter paludis DSM 18603.</title>
        <authorList>
            <consortium name="US DOE Joint Genome Institute (JGI-PGF)"/>
            <person name="Lucas S."/>
            <person name="Han J."/>
            <person name="Lapidus A."/>
            <person name="Bruce D."/>
            <person name="Goodwin L."/>
            <person name="Pitluck S."/>
            <person name="Peters L."/>
            <person name="Kyrpides N."/>
            <person name="Mavromatis K."/>
            <person name="Ivanova N."/>
            <person name="Mikhailova N."/>
            <person name="Held B."/>
            <person name="Detter J.C."/>
            <person name="Tapia R."/>
            <person name="Han C."/>
            <person name="Land M."/>
            <person name="Hauser L."/>
            <person name="Markowitz V."/>
            <person name="Cheng J.-F."/>
            <person name="Hugenholtz P."/>
            <person name="Woyke T."/>
            <person name="Wu D."/>
            <person name="Tindall B."/>
            <person name="Brambilla E."/>
            <person name="Klenk H.-P."/>
            <person name="Eisen J.A."/>
        </authorList>
    </citation>
    <scope>NUCLEOTIDE SEQUENCE [LARGE SCALE GENOMIC DNA]</scope>
    <source>
        <strain evidence="1">DSM 18603</strain>
    </source>
</reference>